<dbReference type="AlphaFoldDB" id="A0A9X9M1Q0"/>
<feature type="non-terminal residue" evidence="1">
    <location>
        <position position="1"/>
    </location>
</feature>
<evidence type="ECO:0000313" key="2">
    <source>
        <dbReference type="Proteomes" id="UP000269945"/>
    </source>
</evidence>
<gene>
    <name evidence="1" type="ORF">BN2614_LOCUS2</name>
</gene>
<proteinExistence type="predicted"/>
<feature type="non-terminal residue" evidence="1">
    <location>
        <position position="68"/>
    </location>
</feature>
<organism evidence="1 2">
    <name type="scientific">Gulo gulo</name>
    <name type="common">Wolverine</name>
    <name type="synonym">Gluton</name>
    <dbReference type="NCBI Taxonomy" id="48420"/>
    <lineage>
        <taxon>Eukaryota</taxon>
        <taxon>Metazoa</taxon>
        <taxon>Chordata</taxon>
        <taxon>Craniata</taxon>
        <taxon>Vertebrata</taxon>
        <taxon>Euteleostomi</taxon>
        <taxon>Mammalia</taxon>
        <taxon>Eutheria</taxon>
        <taxon>Laurasiatheria</taxon>
        <taxon>Carnivora</taxon>
        <taxon>Caniformia</taxon>
        <taxon>Musteloidea</taxon>
        <taxon>Mustelidae</taxon>
        <taxon>Guloninae</taxon>
        <taxon>Gulo</taxon>
    </lineage>
</organism>
<accession>A0A9X9M1Q0</accession>
<dbReference type="EMBL" id="CYRY02035877">
    <property type="protein sequence ID" value="VCX15750.1"/>
    <property type="molecule type" value="Genomic_DNA"/>
</dbReference>
<sequence>PVKPQASAKRKVLQDIKKKSAVSRRGKQCSLVNLDIRAVTTPVTAPMVKEPLNMPRKMPTDLKKAAAS</sequence>
<comment type="caution">
    <text evidence="1">The sequence shown here is derived from an EMBL/GenBank/DDBJ whole genome shotgun (WGS) entry which is preliminary data.</text>
</comment>
<evidence type="ECO:0000313" key="1">
    <source>
        <dbReference type="EMBL" id="VCX15750.1"/>
    </source>
</evidence>
<protein>
    <submittedName>
        <fullName evidence="1">Uncharacterized protein</fullName>
    </submittedName>
</protein>
<reference evidence="1 2" key="1">
    <citation type="submission" date="2018-10" db="EMBL/GenBank/DDBJ databases">
        <authorList>
            <person name="Ekblom R."/>
            <person name="Jareborg N."/>
        </authorList>
    </citation>
    <scope>NUCLEOTIDE SEQUENCE [LARGE SCALE GENOMIC DNA]</scope>
    <source>
        <tissue evidence="1">Muscle</tissue>
    </source>
</reference>
<keyword evidence="2" id="KW-1185">Reference proteome</keyword>
<name>A0A9X9M1Q0_GULGU</name>
<dbReference type="Proteomes" id="UP000269945">
    <property type="component" value="Unassembled WGS sequence"/>
</dbReference>